<evidence type="ECO:0000256" key="2">
    <source>
        <dbReference type="ARBA" id="ARBA00008332"/>
    </source>
</evidence>
<evidence type="ECO:0000256" key="4">
    <source>
        <dbReference type="ARBA" id="ARBA00022553"/>
    </source>
</evidence>
<gene>
    <name evidence="6" type="ORF">G2W53_019538</name>
</gene>
<keyword evidence="3" id="KW-0963">Cytoplasm</keyword>
<protein>
    <submittedName>
        <fullName evidence="6">Myeloid leukemia factor 1</fullName>
    </submittedName>
</protein>
<dbReference type="OrthoDB" id="8707547at2759"/>
<dbReference type="EMBL" id="JAAIUW010000006">
    <property type="protein sequence ID" value="KAF7828374.1"/>
    <property type="molecule type" value="Genomic_DNA"/>
</dbReference>
<dbReference type="Proteomes" id="UP000634136">
    <property type="component" value="Unassembled WGS sequence"/>
</dbReference>
<proteinExistence type="inferred from homology"/>
<sequence>MELVRGIHTSLELLWSHGFRKVDVETDSQEATRLVQNEVIVTHPCAQLVFQIQEAACKRRWAVRDYCTLIMNPPRGGGHPFFNLGDPFPGFGGFGRPSLGPFPSLLSNFLGGRDPFDDPFFTSPMGSMLESSLFGPSRFSFLDVQPSGFIEDQIPEPRKSRGPIIEELNSDDEKEDAKDKKENSRKHGRSTNSERNVDADNGVKGSCVAEKKSKLLQYNNEFNRFNQIESHPQAHSFCFQSSSVTYGGMNGTFYTSSRTRRMGSDGVTFEESKEADSATGQATHRVSRALHNKGHSLSRKLHSDGIVDTMQTLHNLNEDELDGFEEAWKGNAQKYLPGWTGSVGEEVRTVSGKCHNQTYVGGSSSGQAERERQGELALPSTHGIETIGEVRDNVKCSSSSSWCPQERTRMNGINGIEHNPRRRVRRGRN</sequence>
<evidence type="ECO:0000256" key="1">
    <source>
        <dbReference type="ARBA" id="ARBA00004496"/>
    </source>
</evidence>
<keyword evidence="7" id="KW-1185">Reference proteome</keyword>
<comment type="caution">
    <text evidence="6">The sequence shown here is derived from an EMBL/GenBank/DDBJ whole genome shotgun (WGS) entry which is preliminary data.</text>
</comment>
<dbReference type="AlphaFoldDB" id="A0A834U269"/>
<feature type="region of interest" description="Disordered" evidence="5">
    <location>
        <begin position="150"/>
        <end position="204"/>
    </location>
</feature>
<evidence type="ECO:0000313" key="6">
    <source>
        <dbReference type="EMBL" id="KAF7828374.1"/>
    </source>
</evidence>
<evidence type="ECO:0000256" key="3">
    <source>
        <dbReference type="ARBA" id="ARBA00022490"/>
    </source>
</evidence>
<dbReference type="GO" id="GO:0005737">
    <property type="term" value="C:cytoplasm"/>
    <property type="evidence" value="ECO:0007669"/>
    <property type="project" value="UniProtKB-SubCell"/>
</dbReference>
<dbReference type="Pfam" id="PF10248">
    <property type="entry name" value="Mlf1IP"/>
    <property type="match status" value="1"/>
</dbReference>
<comment type="subcellular location">
    <subcellularLocation>
        <location evidence="1">Cytoplasm</location>
    </subcellularLocation>
</comment>
<evidence type="ECO:0000313" key="7">
    <source>
        <dbReference type="Proteomes" id="UP000634136"/>
    </source>
</evidence>
<organism evidence="6 7">
    <name type="scientific">Senna tora</name>
    <dbReference type="NCBI Taxonomy" id="362788"/>
    <lineage>
        <taxon>Eukaryota</taxon>
        <taxon>Viridiplantae</taxon>
        <taxon>Streptophyta</taxon>
        <taxon>Embryophyta</taxon>
        <taxon>Tracheophyta</taxon>
        <taxon>Spermatophyta</taxon>
        <taxon>Magnoliopsida</taxon>
        <taxon>eudicotyledons</taxon>
        <taxon>Gunneridae</taxon>
        <taxon>Pentapetalae</taxon>
        <taxon>rosids</taxon>
        <taxon>fabids</taxon>
        <taxon>Fabales</taxon>
        <taxon>Fabaceae</taxon>
        <taxon>Caesalpinioideae</taxon>
        <taxon>Cassia clade</taxon>
        <taxon>Senna</taxon>
    </lineage>
</organism>
<accession>A0A834U269</accession>
<reference evidence="6" key="1">
    <citation type="submission" date="2020-09" db="EMBL/GenBank/DDBJ databases">
        <title>Genome-Enabled Discovery of Anthraquinone Biosynthesis in Senna tora.</title>
        <authorList>
            <person name="Kang S.-H."/>
            <person name="Pandey R.P."/>
            <person name="Lee C.-M."/>
            <person name="Sim J.-S."/>
            <person name="Jeong J.-T."/>
            <person name="Choi B.-S."/>
            <person name="Jung M."/>
            <person name="Ginzburg D."/>
            <person name="Zhao K."/>
            <person name="Won S.Y."/>
            <person name="Oh T.-J."/>
            <person name="Yu Y."/>
            <person name="Kim N.-H."/>
            <person name="Lee O.R."/>
            <person name="Lee T.-H."/>
            <person name="Bashyal P."/>
            <person name="Kim T.-S."/>
            <person name="Lee W.-H."/>
            <person name="Kawkins C."/>
            <person name="Kim C.-K."/>
            <person name="Kim J.S."/>
            <person name="Ahn B.O."/>
            <person name="Rhee S.Y."/>
            <person name="Sohng J.K."/>
        </authorList>
    </citation>
    <scope>NUCLEOTIDE SEQUENCE</scope>
    <source>
        <tissue evidence="6">Leaf</tissue>
    </source>
</reference>
<dbReference type="PANTHER" id="PTHR13105">
    <property type="entry name" value="MYELOID LEUKEMIA FACTOR"/>
    <property type="match status" value="1"/>
</dbReference>
<keyword evidence="4" id="KW-0597">Phosphoprotein</keyword>
<comment type="similarity">
    <text evidence="2">Belongs to the MLF family.</text>
</comment>
<name>A0A834U269_9FABA</name>
<dbReference type="InterPro" id="IPR019376">
    <property type="entry name" value="Myeloid_leukemia_factor"/>
</dbReference>
<evidence type="ECO:0000256" key="5">
    <source>
        <dbReference type="SAM" id="MobiDB-lite"/>
    </source>
</evidence>